<dbReference type="PANTHER" id="PTHR30055">
    <property type="entry name" value="HTH-TYPE TRANSCRIPTIONAL REGULATOR RUTR"/>
    <property type="match status" value="1"/>
</dbReference>
<dbReference type="Gene3D" id="1.10.357.10">
    <property type="entry name" value="Tetracycline Repressor, domain 2"/>
    <property type="match status" value="1"/>
</dbReference>
<sequence length="212" mass="23559">MKVRTNERREAIVEAAALLFQEMGYERASMNELAKRLGGSKATLYGYFPSKEELFTAVVRAYATQHLSEAAVELMTEERPDEPLRDKLTRFGERMLAVLTNDSSAIAVYRMVIGEAGHSDIGVLFNDSGPRESIEKLSGLMASAMDRGELRPGDSHVKALQFTSLLTAEIQYRTFQRHLEPVSLTRIQQMVNCAVNLFLTGAAPFPPAESND</sequence>
<dbReference type="SUPFAM" id="SSF46689">
    <property type="entry name" value="Homeodomain-like"/>
    <property type="match status" value="1"/>
</dbReference>
<organism evidence="6 7">
    <name type="scientific">Acerihabitans arboris</name>
    <dbReference type="NCBI Taxonomy" id="2691583"/>
    <lineage>
        <taxon>Bacteria</taxon>
        <taxon>Pseudomonadati</taxon>
        <taxon>Pseudomonadota</taxon>
        <taxon>Gammaproteobacteria</taxon>
        <taxon>Enterobacterales</taxon>
        <taxon>Pectobacteriaceae</taxon>
        <taxon>Acerihabitans</taxon>
    </lineage>
</organism>
<gene>
    <name evidence="6" type="ORF">GRH90_01780</name>
</gene>
<dbReference type="InterPro" id="IPR039536">
    <property type="entry name" value="TetR_C_Proteobacteria"/>
</dbReference>
<dbReference type="EMBL" id="WUBS01000001">
    <property type="protein sequence ID" value="NDL61497.1"/>
    <property type="molecule type" value="Genomic_DNA"/>
</dbReference>
<dbReference type="PROSITE" id="PS50977">
    <property type="entry name" value="HTH_TETR_2"/>
    <property type="match status" value="1"/>
</dbReference>
<evidence type="ECO:0000313" key="6">
    <source>
        <dbReference type="EMBL" id="NDL61497.1"/>
    </source>
</evidence>
<dbReference type="AlphaFoldDB" id="A0A845SDP8"/>
<evidence type="ECO:0000256" key="3">
    <source>
        <dbReference type="ARBA" id="ARBA00023163"/>
    </source>
</evidence>
<dbReference type="Pfam" id="PF00440">
    <property type="entry name" value="TetR_N"/>
    <property type="match status" value="1"/>
</dbReference>
<dbReference type="InterPro" id="IPR009057">
    <property type="entry name" value="Homeodomain-like_sf"/>
</dbReference>
<dbReference type="FunFam" id="1.10.10.60:FF:000141">
    <property type="entry name" value="TetR family transcriptional regulator"/>
    <property type="match status" value="1"/>
</dbReference>
<dbReference type="InterPro" id="IPR050109">
    <property type="entry name" value="HTH-type_TetR-like_transc_reg"/>
</dbReference>
<evidence type="ECO:0000313" key="7">
    <source>
        <dbReference type="Proteomes" id="UP000461443"/>
    </source>
</evidence>
<proteinExistence type="predicted"/>
<keyword evidence="2 4" id="KW-0238">DNA-binding</keyword>
<evidence type="ECO:0000256" key="4">
    <source>
        <dbReference type="PROSITE-ProRule" id="PRU00335"/>
    </source>
</evidence>
<dbReference type="Proteomes" id="UP000461443">
    <property type="component" value="Unassembled WGS sequence"/>
</dbReference>
<feature type="DNA-binding region" description="H-T-H motif" evidence="4">
    <location>
        <begin position="29"/>
        <end position="48"/>
    </location>
</feature>
<dbReference type="PANTHER" id="PTHR30055:SF119">
    <property type="entry name" value="NALC"/>
    <property type="match status" value="1"/>
</dbReference>
<keyword evidence="3" id="KW-0804">Transcription</keyword>
<evidence type="ECO:0000256" key="2">
    <source>
        <dbReference type="ARBA" id="ARBA00023125"/>
    </source>
</evidence>
<evidence type="ECO:0000259" key="5">
    <source>
        <dbReference type="PROSITE" id="PS50977"/>
    </source>
</evidence>
<reference evidence="6 7" key="2">
    <citation type="submission" date="2020-02" db="EMBL/GenBank/DDBJ databases">
        <title>The new genus of Enterobacteriales.</title>
        <authorList>
            <person name="Kim I.S."/>
        </authorList>
    </citation>
    <scope>NUCLEOTIDE SEQUENCE [LARGE SCALE GENOMIC DNA]</scope>
    <source>
        <strain evidence="6 7">SAP-6</strain>
    </source>
</reference>
<feature type="domain" description="HTH tetR-type" evidence="5">
    <location>
        <begin position="6"/>
        <end position="66"/>
    </location>
</feature>
<dbReference type="InterPro" id="IPR036271">
    <property type="entry name" value="Tet_transcr_reg_TetR-rel_C_sf"/>
</dbReference>
<dbReference type="Gene3D" id="1.10.10.60">
    <property type="entry name" value="Homeodomain-like"/>
    <property type="match status" value="1"/>
</dbReference>
<dbReference type="InterPro" id="IPR001647">
    <property type="entry name" value="HTH_TetR"/>
</dbReference>
<comment type="caution">
    <text evidence="6">The sequence shown here is derived from an EMBL/GenBank/DDBJ whole genome shotgun (WGS) entry which is preliminary data.</text>
</comment>
<dbReference type="RefSeq" id="WP_162364167.1">
    <property type="nucleotide sequence ID" value="NZ_WUBS01000001.1"/>
</dbReference>
<dbReference type="GO" id="GO:0000976">
    <property type="term" value="F:transcription cis-regulatory region binding"/>
    <property type="evidence" value="ECO:0007669"/>
    <property type="project" value="TreeGrafter"/>
</dbReference>
<keyword evidence="1" id="KW-0805">Transcription regulation</keyword>
<dbReference type="Pfam" id="PF14246">
    <property type="entry name" value="TetR_C_7"/>
    <property type="match status" value="1"/>
</dbReference>
<dbReference type="GO" id="GO:0003700">
    <property type="term" value="F:DNA-binding transcription factor activity"/>
    <property type="evidence" value="ECO:0007669"/>
    <property type="project" value="TreeGrafter"/>
</dbReference>
<dbReference type="PRINTS" id="PR00455">
    <property type="entry name" value="HTHTETR"/>
</dbReference>
<evidence type="ECO:0000256" key="1">
    <source>
        <dbReference type="ARBA" id="ARBA00023015"/>
    </source>
</evidence>
<name>A0A845SDP8_9GAMM</name>
<accession>A0A845SDP8</accession>
<reference evidence="6 7" key="1">
    <citation type="submission" date="2019-12" db="EMBL/GenBank/DDBJ databases">
        <authorList>
            <person name="Lee S.D."/>
        </authorList>
    </citation>
    <scope>NUCLEOTIDE SEQUENCE [LARGE SCALE GENOMIC DNA]</scope>
    <source>
        <strain evidence="6 7">SAP-6</strain>
    </source>
</reference>
<keyword evidence="7" id="KW-1185">Reference proteome</keyword>
<dbReference type="SUPFAM" id="SSF48498">
    <property type="entry name" value="Tetracyclin repressor-like, C-terminal domain"/>
    <property type="match status" value="1"/>
</dbReference>
<protein>
    <submittedName>
        <fullName evidence="6">TetR family transcriptional regulator</fullName>
    </submittedName>
</protein>